<dbReference type="PROSITE" id="PS51192">
    <property type="entry name" value="HELICASE_ATP_BIND_1"/>
    <property type="match status" value="1"/>
</dbReference>
<dbReference type="InterPro" id="IPR011116">
    <property type="entry name" value="SecA_Wing/Scaffold"/>
</dbReference>
<dbReference type="PROSITE" id="PS51196">
    <property type="entry name" value="SECA_MOTOR_DEAD"/>
    <property type="match status" value="1"/>
</dbReference>
<accession>A0A7X3KCP8</accession>
<dbReference type="Pfam" id="PF07516">
    <property type="entry name" value="SecA_SW"/>
    <property type="match status" value="1"/>
</dbReference>
<dbReference type="EC" id="7.4.2.8" evidence="12"/>
<keyword evidence="11 12" id="KW-0472">Membrane</keyword>
<dbReference type="InterPro" id="IPR044722">
    <property type="entry name" value="SecA_SF2_C"/>
</dbReference>
<evidence type="ECO:0000256" key="1">
    <source>
        <dbReference type="ARBA" id="ARBA00004170"/>
    </source>
</evidence>
<dbReference type="NCBIfam" id="TIGR03714">
    <property type="entry name" value="secA2"/>
    <property type="match status" value="1"/>
</dbReference>
<dbReference type="Gene3D" id="3.90.1440.10">
    <property type="entry name" value="SecA, preprotein cross-linking domain"/>
    <property type="match status" value="1"/>
</dbReference>
<evidence type="ECO:0000256" key="12">
    <source>
        <dbReference type="HAMAP-Rule" id="MF_01382"/>
    </source>
</evidence>
<evidence type="ECO:0000256" key="6">
    <source>
        <dbReference type="ARBA" id="ARBA00022741"/>
    </source>
</evidence>
<dbReference type="PROSITE" id="PS51194">
    <property type="entry name" value="HELICASE_CTER"/>
    <property type="match status" value="1"/>
</dbReference>
<dbReference type="PANTHER" id="PTHR30612:SF0">
    <property type="entry name" value="CHLOROPLAST PROTEIN-TRANSPORTING ATPASE"/>
    <property type="match status" value="1"/>
</dbReference>
<dbReference type="RefSeq" id="WP_160332620.1">
    <property type="nucleotide sequence ID" value="NZ_WSRS01000025.1"/>
</dbReference>
<dbReference type="SUPFAM" id="SSF52540">
    <property type="entry name" value="P-loop containing nucleoside triphosphate hydrolases"/>
    <property type="match status" value="2"/>
</dbReference>
<dbReference type="Pfam" id="PF01043">
    <property type="entry name" value="SecA_PP_bind"/>
    <property type="match status" value="1"/>
</dbReference>
<dbReference type="FunFam" id="3.40.50.300:FF:000429">
    <property type="entry name" value="Preprotein translocase subunit SecA"/>
    <property type="match status" value="1"/>
</dbReference>
<dbReference type="GO" id="GO:0031522">
    <property type="term" value="C:cell envelope Sec protein transport complex"/>
    <property type="evidence" value="ECO:0007669"/>
    <property type="project" value="TreeGrafter"/>
</dbReference>
<gene>
    <name evidence="16" type="primary">secA2</name>
    <name evidence="12" type="synonym">secA</name>
    <name evidence="16" type="ORF">E5983_03995</name>
</gene>
<feature type="domain" description="Helicase ATP-binding" evidence="13">
    <location>
        <begin position="84"/>
        <end position="246"/>
    </location>
</feature>
<evidence type="ECO:0000259" key="14">
    <source>
        <dbReference type="PROSITE" id="PS51194"/>
    </source>
</evidence>
<dbReference type="SUPFAM" id="SSF81886">
    <property type="entry name" value="Helical scaffold and wing domains of SecA"/>
    <property type="match status" value="1"/>
</dbReference>
<dbReference type="Gene3D" id="1.10.3060.10">
    <property type="entry name" value="Helical scaffold and wing domains of SecA"/>
    <property type="match status" value="1"/>
</dbReference>
<dbReference type="GO" id="GO:0008564">
    <property type="term" value="F:protein-exporting ATPase activity"/>
    <property type="evidence" value="ECO:0007669"/>
    <property type="project" value="UniProtKB-EC"/>
</dbReference>
<comment type="caution">
    <text evidence="16">The sequence shown here is derived from an EMBL/GenBank/DDBJ whole genome shotgun (WGS) entry which is preliminary data.</text>
</comment>
<evidence type="ECO:0000313" key="16">
    <source>
        <dbReference type="EMBL" id="MVX58808.1"/>
    </source>
</evidence>
<keyword evidence="3 12" id="KW-0813">Transport</keyword>
<feature type="binding site" evidence="12">
    <location>
        <position position="82"/>
    </location>
    <ligand>
        <name>ATP</name>
        <dbReference type="ChEBI" id="CHEBI:30616"/>
    </ligand>
</feature>
<keyword evidence="7 12" id="KW-0067">ATP-binding</keyword>
<keyword evidence="5 12" id="KW-0963">Cytoplasm</keyword>
<evidence type="ECO:0000256" key="11">
    <source>
        <dbReference type="ARBA" id="ARBA00023136"/>
    </source>
</evidence>
<dbReference type="HAMAP" id="MF_01382">
    <property type="entry name" value="SecA"/>
    <property type="match status" value="1"/>
</dbReference>
<evidence type="ECO:0000256" key="10">
    <source>
        <dbReference type="ARBA" id="ARBA00023010"/>
    </source>
</evidence>
<evidence type="ECO:0000256" key="7">
    <source>
        <dbReference type="ARBA" id="ARBA00022840"/>
    </source>
</evidence>
<feature type="binding site" evidence="12">
    <location>
        <position position="493"/>
    </location>
    <ligand>
        <name>ATP</name>
        <dbReference type="ChEBI" id="CHEBI:30616"/>
    </ligand>
</feature>
<protein>
    <recommendedName>
        <fullName evidence="12">Protein translocase subunit SecA</fullName>
        <ecNumber evidence="12">7.4.2.8</ecNumber>
    </recommendedName>
</protein>
<feature type="domain" description="SecA family profile" evidence="15">
    <location>
        <begin position="1"/>
        <end position="571"/>
    </location>
</feature>
<dbReference type="InterPro" id="IPR027417">
    <property type="entry name" value="P-loop_NTPase"/>
</dbReference>
<dbReference type="InterPro" id="IPR014001">
    <property type="entry name" value="Helicase_ATP-bd"/>
</dbReference>
<evidence type="ECO:0000256" key="2">
    <source>
        <dbReference type="ARBA" id="ARBA00007650"/>
    </source>
</evidence>
<dbReference type="OrthoDB" id="9762243at2"/>
<evidence type="ECO:0000313" key="17">
    <source>
        <dbReference type="Proteomes" id="UP000461595"/>
    </source>
</evidence>
<dbReference type="InterPro" id="IPR001650">
    <property type="entry name" value="Helicase_C-like"/>
</dbReference>
<dbReference type="InterPro" id="IPR036266">
    <property type="entry name" value="SecA_Wing/Scaffold_sf"/>
</dbReference>
<feature type="binding site" evidence="12">
    <location>
        <begin position="100"/>
        <end position="104"/>
    </location>
    <ligand>
        <name>ATP</name>
        <dbReference type="ChEBI" id="CHEBI:30616"/>
    </ligand>
</feature>
<feature type="domain" description="Helicase C-terminal" evidence="14">
    <location>
        <begin position="404"/>
        <end position="571"/>
    </location>
</feature>
<dbReference type="GO" id="GO:0065002">
    <property type="term" value="P:intracellular protein transmembrane transport"/>
    <property type="evidence" value="ECO:0007669"/>
    <property type="project" value="UniProtKB-UniRule"/>
</dbReference>
<dbReference type="NCBIfam" id="NF006630">
    <property type="entry name" value="PRK09200.1"/>
    <property type="match status" value="1"/>
</dbReference>
<evidence type="ECO:0000256" key="3">
    <source>
        <dbReference type="ARBA" id="ARBA00022448"/>
    </source>
</evidence>
<dbReference type="Pfam" id="PF07517">
    <property type="entry name" value="SecA_DEAD"/>
    <property type="match status" value="1"/>
</dbReference>
<dbReference type="CDD" id="cd17928">
    <property type="entry name" value="DEXDc_SecA"/>
    <property type="match status" value="1"/>
</dbReference>
<keyword evidence="4 12" id="KW-1003">Cell membrane</keyword>
<dbReference type="InterPro" id="IPR022490">
    <property type="entry name" value="SecA2"/>
</dbReference>
<proteinExistence type="inferred from homology"/>
<keyword evidence="9 12" id="KW-1278">Translocase</keyword>
<dbReference type="CDD" id="cd18803">
    <property type="entry name" value="SF2_C_secA"/>
    <property type="match status" value="1"/>
</dbReference>
<dbReference type="GO" id="GO:0043952">
    <property type="term" value="P:protein transport by the Sec complex"/>
    <property type="evidence" value="ECO:0007669"/>
    <property type="project" value="TreeGrafter"/>
</dbReference>
<evidence type="ECO:0000256" key="5">
    <source>
        <dbReference type="ARBA" id="ARBA00022490"/>
    </source>
</evidence>
<dbReference type="GO" id="GO:0005829">
    <property type="term" value="C:cytosol"/>
    <property type="evidence" value="ECO:0007669"/>
    <property type="project" value="TreeGrafter"/>
</dbReference>
<keyword evidence="8 12" id="KW-0653">Protein transport</keyword>
<organism evidence="16 17">
    <name type="scientific">Streptococcus danieliae</name>
    <dbReference type="NCBI Taxonomy" id="747656"/>
    <lineage>
        <taxon>Bacteria</taxon>
        <taxon>Bacillati</taxon>
        <taxon>Bacillota</taxon>
        <taxon>Bacilli</taxon>
        <taxon>Lactobacillales</taxon>
        <taxon>Streptococcaceae</taxon>
        <taxon>Streptococcus</taxon>
    </lineage>
</organism>
<evidence type="ECO:0000256" key="4">
    <source>
        <dbReference type="ARBA" id="ARBA00022475"/>
    </source>
</evidence>
<dbReference type="Gene3D" id="3.40.50.300">
    <property type="entry name" value="P-loop containing nucleotide triphosphate hydrolases"/>
    <property type="match status" value="2"/>
</dbReference>
<comment type="catalytic activity">
    <reaction evidence="12">
        <text>ATP + H2O + cellular proteinSide 1 = ADP + phosphate + cellular proteinSide 2.</text>
        <dbReference type="EC" id="7.4.2.8"/>
    </reaction>
</comment>
<dbReference type="GO" id="GO:0005886">
    <property type="term" value="C:plasma membrane"/>
    <property type="evidence" value="ECO:0007669"/>
    <property type="project" value="UniProtKB-SubCell"/>
</dbReference>
<dbReference type="InterPro" id="IPR036670">
    <property type="entry name" value="SecA_X-link_sf"/>
</dbReference>
<reference evidence="16 17" key="1">
    <citation type="submission" date="2019-12" db="EMBL/GenBank/DDBJ databases">
        <title>Microbes associate with the intestines of laboratory mice.</title>
        <authorList>
            <person name="Navarre W."/>
            <person name="Wong E."/>
        </authorList>
    </citation>
    <scope>NUCLEOTIDE SEQUENCE [LARGE SCALE GENOMIC DNA]</scope>
    <source>
        <strain evidence="16 17">NM51_B2-22</strain>
    </source>
</reference>
<dbReference type="InterPro" id="IPR000185">
    <property type="entry name" value="SecA"/>
</dbReference>
<comment type="function">
    <text evidence="12">Part of the Sec protein translocase complex. Interacts with the SecYEG preprotein conducting channel. Has a central role in coupling the hydrolysis of ATP to the transfer of proteins into and across the cell membrane, serving as an ATP-driven molecular motor driving the stepwise translocation of polypeptide chains across the membrane.</text>
</comment>
<comment type="subcellular location">
    <subcellularLocation>
        <location evidence="12">Cell membrane</location>
        <topology evidence="12">Peripheral membrane protein</topology>
        <orientation evidence="12">Cytoplasmic side</orientation>
    </subcellularLocation>
    <subcellularLocation>
        <location evidence="12">Cytoplasm</location>
    </subcellularLocation>
    <subcellularLocation>
        <location evidence="1">Membrane</location>
        <topology evidence="1">Peripheral membrane protein</topology>
    </subcellularLocation>
    <text evidence="12">Distribution is 50-50.</text>
</comment>
<dbReference type="SUPFAM" id="SSF81767">
    <property type="entry name" value="Pre-protein crosslinking domain of SecA"/>
    <property type="match status" value="1"/>
</dbReference>
<evidence type="ECO:0000259" key="15">
    <source>
        <dbReference type="PROSITE" id="PS51196"/>
    </source>
</evidence>
<dbReference type="EMBL" id="WSRS01000025">
    <property type="protein sequence ID" value="MVX58808.1"/>
    <property type="molecule type" value="Genomic_DNA"/>
</dbReference>
<dbReference type="SMART" id="SM00958">
    <property type="entry name" value="SecA_PP_bind"/>
    <property type="match status" value="1"/>
</dbReference>
<name>A0A7X3KCP8_9STRE</name>
<evidence type="ECO:0000256" key="9">
    <source>
        <dbReference type="ARBA" id="ARBA00022967"/>
    </source>
</evidence>
<dbReference type="InterPro" id="IPR011115">
    <property type="entry name" value="SecA_DEAD"/>
</dbReference>
<dbReference type="AlphaFoldDB" id="A0A7X3KCP8"/>
<dbReference type="InterPro" id="IPR014018">
    <property type="entry name" value="SecA_motor_DEAD"/>
</dbReference>
<dbReference type="Pfam" id="PF21090">
    <property type="entry name" value="P-loop_SecA"/>
    <property type="match status" value="2"/>
</dbReference>
<dbReference type="GO" id="GO:0005524">
    <property type="term" value="F:ATP binding"/>
    <property type="evidence" value="ECO:0007669"/>
    <property type="project" value="UniProtKB-UniRule"/>
</dbReference>
<dbReference type="SMART" id="SM00957">
    <property type="entry name" value="SecA_DEAD"/>
    <property type="match status" value="1"/>
</dbReference>
<sequence length="793" mass="89554">MKEKGFLLNRLKLREIGRIVDQINGLKEEMARLSNEELAALTPAFRQRLAAGESLDDLLIEAYAAIREASRRVLGLFPFDVQVMGAIALHQGYIAEMKTGEGKTLTATMPLYLNALSGQGAILVTTNDYLARRDAKEMAPVYEFMGLAVGVGVFAPDEVVEVADKRAVYAADITYTTSTALGFDYLADNLAADEADKFLRPFHYVIVDEADAVLLDAAQTPLIISGFPRVQSNLYTIANQFVLTLEAEREFRHLQEDKTVFLTKDGIAYAQAYFDISDLYGAAYFELNRHINLALRAHHLYKKDVDYVVEAEEVKLLDNRTGRVLEGTRLQSGIHQALETKEGVPLSQDSRSVASVTYQSLFNMFPRIAGMTGTGKMAEDELIATYKLPVLVIPTKAPIQRIDYPDKIYVTLPEKLQATLNYVHALHQRQQPVLLISGTVDIAEIYSRMLLQEGIPHSVLTAKNVAKEAQIIQEAGQLGAVTVATSLAGRGTDIKLGPGVAELGGLAVVGTERMANSRIDWQLRGRAGRQGDPGLSQFFVCLEDELLRQYGSKGLSRYFEKNNHSQRANFGQPLQGGRFKRAIRQAQEKSEDKAQMARQSTIQFDESLRIQRQQIYQLRDDLIYNRIDLGARMDAIFRETMQDFVDRHPQLSQQDLQRYILDYYSYKNQLAAQELDPQDSAAVLAYLWSLYRRELAKKQEFLKTEEKLEEFLRLSVLRAIDEAWIEQVDTLQQLKSFVPIRQVAQRDMTSEYFRESLESYNQMAHRVKEGIVRNVMLSTIEADPEKGHTIYFV</sequence>
<dbReference type="PANTHER" id="PTHR30612">
    <property type="entry name" value="SECA INNER MEMBRANE COMPONENT OF SEC PROTEIN SECRETION SYSTEM"/>
    <property type="match status" value="1"/>
</dbReference>
<evidence type="ECO:0000259" key="13">
    <source>
        <dbReference type="PROSITE" id="PS51192"/>
    </source>
</evidence>
<comment type="similarity">
    <text evidence="2 12">Belongs to the SecA family.</text>
</comment>
<dbReference type="InterPro" id="IPR011130">
    <property type="entry name" value="SecA_preprotein_X-link_dom"/>
</dbReference>
<comment type="subunit">
    <text evidence="12">Monomer and homodimer. Part of the essential Sec protein translocation apparatus which comprises SecA, SecYEG and auxiliary proteins SecDF. Other proteins may also be involved.</text>
</comment>
<evidence type="ECO:0000256" key="8">
    <source>
        <dbReference type="ARBA" id="ARBA00022927"/>
    </source>
</evidence>
<dbReference type="GO" id="GO:0006605">
    <property type="term" value="P:protein targeting"/>
    <property type="evidence" value="ECO:0007669"/>
    <property type="project" value="UniProtKB-UniRule"/>
</dbReference>
<dbReference type="Proteomes" id="UP000461595">
    <property type="component" value="Unassembled WGS sequence"/>
</dbReference>
<dbReference type="GO" id="GO:0017038">
    <property type="term" value="P:protein import"/>
    <property type="evidence" value="ECO:0007669"/>
    <property type="project" value="InterPro"/>
</dbReference>
<keyword evidence="10 12" id="KW-0811">Translocation</keyword>
<dbReference type="PRINTS" id="PR00906">
    <property type="entry name" value="SECA"/>
</dbReference>
<keyword evidence="6 12" id="KW-0547">Nucleotide-binding</keyword>